<dbReference type="Gene3D" id="2.60.120.560">
    <property type="entry name" value="Exo-inulinase, domain 1"/>
    <property type="match status" value="1"/>
</dbReference>
<dbReference type="EMBL" id="JAASQJ010000005">
    <property type="protein sequence ID" value="NIJ55386.1"/>
    <property type="molecule type" value="Genomic_DNA"/>
</dbReference>
<sequence>MKIQLIVLFSLIYETVMGQKSTDKQEWKQLFNWKNLDGFDIKVCGYDLNNNYNDTFRVEAGKMVVSDNKYDDFNKSMGTFSTKVNSYCRTLVEYRFVSDQE</sequence>
<organism evidence="1 2">
    <name type="scientific">Dyadobacter arcticus</name>
    <dbReference type="NCBI Taxonomy" id="1078754"/>
    <lineage>
        <taxon>Bacteria</taxon>
        <taxon>Pseudomonadati</taxon>
        <taxon>Bacteroidota</taxon>
        <taxon>Cytophagia</taxon>
        <taxon>Cytophagales</taxon>
        <taxon>Spirosomataceae</taxon>
        <taxon>Dyadobacter</taxon>
    </lineage>
</organism>
<name>A0ABX0UWS4_9BACT</name>
<comment type="caution">
    <text evidence="1">The sequence shown here is derived from an EMBL/GenBank/DDBJ whole genome shotgun (WGS) entry which is preliminary data.</text>
</comment>
<gene>
    <name evidence="1" type="ORF">FHS68_004575</name>
</gene>
<protein>
    <submittedName>
        <fullName evidence="1">Uncharacterized protein</fullName>
    </submittedName>
</protein>
<dbReference type="Proteomes" id="UP001179181">
    <property type="component" value="Unassembled WGS sequence"/>
</dbReference>
<keyword evidence="2" id="KW-1185">Reference proteome</keyword>
<reference evidence="1 2" key="1">
    <citation type="submission" date="2020-03" db="EMBL/GenBank/DDBJ databases">
        <title>Genomic Encyclopedia of Type Strains, Phase IV (KMG-IV): sequencing the most valuable type-strain genomes for metagenomic binning, comparative biology and taxonomic classification.</title>
        <authorList>
            <person name="Goeker M."/>
        </authorList>
    </citation>
    <scope>NUCLEOTIDE SEQUENCE [LARGE SCALE GENOMIC DNA]</scope>
    <source>
        <strain evidence="1 2">DSM 102865</strain>
    </source>
</reference>
<accession>A0ABX0UWS4</accession>
<dbReference type="RefSeq" id="WP_167275126.1">
    <property type="nucleotide sequence ID" value="NZ_JAASQJ010000005.1"/>
</dbReference>
<evidence type="ECO:0000313" key="2">
    <source>
        <dbReference type="Proteomes" id="UP001179181"/>
    </source>
</evidence>
<proteinExistence type="predicted"/>
<evidence type="ECO:0000313" key="1">
    <source>
        <dbReference type="EMBL" id="NIJ55386.1"/>
    </source>
</evidence>